<comment type="caution">
    <text evidence="2">The sequence shown here is derived from an EMBL/GenBank/DDBJ whole genome shotgun (WGS) entry which is preliminary data.</text>
</comment>
<dbReference type="EMBL" id="DQAY01000150">
    <property type="protein sequence ID" value="HCO26130.1"/>
    <property type="molecule type" value="Genomic_DNA"/>
</dbReference>
<evidence type="ECO:0000313" key="2">
    <source>
        <dbReference type="EMBL" id="HCO26130.1"/>
    </source>
</evidence>
<name>A0A3D3REU9_9PLAN</name>
<proteinExistence type="predicted"/>
<dbReference type="Proteomes" id="UP000263642">
    <property type="component" value="Unassembled WGS sequence"/>
</dbReference>
<feature type="signal peptide" evidence="1">
    <location>
        <begin position="1"/>
        <end position="24"/>
    </location>
</feature>
<accession>A0A3D3REU9</accession>
<feature type="chain" id="PRO_5017663591" evidence="1">
    <location>
        <begin position="25"/>
        <end position="162"/>
    </location>
</feature>
<organism evidence="2 3">
    <name type="scientific">Gimesia maris</name>
    <dbReference type="NCBI Taxonomy" id="122"/>
    <lineage>
        <taxon>Bacteria</taxon>
        <taxon>Pseudomonadati</taxon>
        <taxon>Planctomycetota</taxon>
        <taxon>Planctomycetia</taxon>
        <taxon>Planctomycetales</taxon>
        <taxon>Planctomycetaceae</taxon>
        <taxon>Gimesia</taxon>
    </lineage>
</organism>
<gene>
    <name evidence="2" type="ORF">DIT97_25045</name>
</gene>
<keyword evidence="1" id="KW-0732">Signal</keyword>
<reference evidence="2 3" key="1">
    <citation type="journal article" date="2018" name="Nat. Biotechnol.">
        <title>A standardized bacterial taxonomy based on genome phylogeny substantially revises the tree of life.</title>
        <authorList>
            <person name="Parks D.H."/>
            <person name="Chuvochina M."/>
            <person name="Waite D.W."/>
            <person name="Rinke C."/>
            <person name="Skarshewski A."/>
            <person name="Chaumeil P.A."/>
            <person name="Hugenholtz P."/>
        </authorList>
    </citation>
    <scope>NUCLEOTIDE SEQUENCE [LARGE SCALE GENOMIC DNA]</scope>
    <source>
        <strain evidence="2">UBA9375</strain>
    </source>
</reference>
<dbReference type="AlphaFoldDB" id="A0A3D3REU9"/>
<evidence type="ECO:0000313" key="3">
    <source>
        <dbReference type="Proteomes" id="UP000263642"/>
    </source>
</evidence>
<sequence length="162" mass="17846">MNSLCLKVLTVGAVLGFSPLFLSAQEQAGTPGAHAGAASRMLPDQAVIQMDPVVRAGTAHLNIDDATRAQYRYHNGRWWFLTRQGQWLVDHNGSWKPFDPMTFDNLEQSMSSLNVSGSTRTNSGSDYDGNQYMGTRSHAHSHHDFSGIHYGHWGTGFSKGHN</sequence>
<evidence type="ECO:0000256" key="1">
    <source>
        <dbReference type="SAM" id="SignalP"/>
    </source>
</evidence>
<protein>
    <submittedName>
        <fullName evidence="2">Uncharacterized protein</fullName>
    </submittedName>
</protein>